<dbReference type="OrthoDB" id="6593433at2759"/>
<feature type="transmembrane region" description="Helical" evidence="8">
    <location>
        <begin position="167"/>
        <end position="187"/>
    </location>
</feature>
<dbReference type="InterPro" id="IPR039421">
    <property type="entry name" value="Type_1_exporter"/>
</dbReference>
<evidence type="ECO:0000256" key="5">
    <source>
        <dbReference type="ARBA" id="ARBA00022989"/>
    </source>
</evidence>
<evidence type="ECO:0000256" key="6">
    <source>
        <dbReference type="ARBA" id="ARBA00023136"/>
    </source>
</evidence>
<reference evidence="11" key="1">
    <citation type="submission" date="2011-05" db="EMBL/GenBank/DDBJ databases">
        <title>The genome sequence of Vittaforma corneae strain ATCC 50505.</title>
        <authorList>
            <consortium name="The Broad Institute Genome Sequencing Platform"/>
            <person name="Cuomo C."/>
            <person name="Didier E."/>
            <person name="Bowers L."/>
            <person name="Young S.K."/>
            <person name="Zeng Q."/>
            <person name="Gargeya S."/>
            <person name="Fitzgerald M."/>
            <person name="Haas B."/>
            <person name="Abouelleil A."/>
            <person name="Alvarado L."/>
            <person name="Arachchi H.M."/>
            <person name="Berlin A."/>
            <person name="Chapman S.B."/>
            <person name="Gearin G."/>
            <person name="Goldberg J."/>
            <person name="Griggs A."/>
            <person name="Gujja S."/>
            <person name="Hansen M."/>
            <person name="Heiman D."/>
            <person name="Howarth C."/>
            <person name="Larimer J."/>
            <person name="Lui A."/>
            <person name="MacDonald P.J.P."/>
            <person name="McCowen C."/>
            <person name="Montmayeur A."/>
            <person name="Murphy C."/>
            <person name="Neiman D."/>
            <person name="Pearson M."/>
            <person name="Priest M."/>
            <person name="Roberts A."/>
            <person name="Saif S."/>
            <person name="Shea T."/>
            <person name="Sisk P."/>
            <person name="Stolte C."/>
            <person name="Sykes S."/>
            <person name="Wortman J."/>
            <person name="Nusbaum C."/>
            <person name="Birren B."/>
        </authorList>
    </citation>
    <scope>NUCLEOTIDE SEQUENCE [LARGE SCALE GENOMIC DNA]</scope>
    <source>
        <strain evidence="11">ATCC 50505</strain>
    </source>
</reference>
<gene>
    <name evidence="10" type="ORF">VICG_01169</name>
</gene>
<dbReference type="EMBL" id="JH370138">
    <property type="protein sequence ID" value="ELA41817.1"/>
    <property type="molecule type" value="Genomic_DNA"/>
</dbReference>
<feature type="transmembrane region" description="Helical" evidence="8">
    <location>
        <begin position="137"/>
        <end position="161"/>
    </location>
</feature>
<dbReference type="STRING" id="993615.L2GNC4"/>
<evidence type="ECO:0000256" key="4">
    <source>
        <dbReference type="ARBA" id="ARBA00022840"/>
    </source>
</evidence>
<dbReference type="Pfam" id="PF00005">
    <property type="entry name" value="ABC_tran"/>
    <property type="match status" value="1"/>
</dbReference>
<dbReference type="PANTHER" id="PTHR24221:SF654">
    <property type="entry name" value="ATP-BINDING CASSETTE SUB-FAMILY B MEMBER 6"/>
    <property type="match status" value="1"/>
</dbReference>
<dbReference type="InterPro" id="IPR003593">
    <property type="entry name" value="AAA+_ATPase"/>
</dbReference>
<dbReference type="VEuPathDB" id="MicrosporidiaDB:VICG_01169"/>
<feature type="domain" description="ABC transporter" evidence="9">
    <location>
        <begin position="327"/>
        <end position="560"/>
    </location>
</feature>
<dbReference type="InterPro" id="IPR036640">
    <property type="entry name" value="ABC1_TM_sf"/>
</dbReference>
<dbReference type="Gene3D" id="3.40.50.300">
    <property type="entry name" value="P-loop containing nucleotide triphosphate hydrolases"/>
    <property type="match status" value="1"/>
</dbReference>
<dbReference type="GO" id="GO:0016020">
    <property type="term" value="C:membrane"/>
    <property type="evidence" value="ECO:0007669"/>
    <property type="project" value="UniProtKB-SubCell"/>
</dbReference>
<accession>L2GNC4</accession>
<dbReference type="PROSITE" id="PS50893">
    <property type="entry name" value="ABC_TRANSPORTER_2"/>
    <property type="match status" value="1"/>
</dbReference>
<dbReference type="SMART" id="SM00382">
    <property type="entry name" value="AAA"/>
    <property type="match status" value="1"/>
</dbReference>
<proteinExistence type="inferred from homology"/>
<comment type="similarity">
    <text evidence="7">Belongs to the ABC transporter superfamily. ABCB family. Heavy Metal importer (TC 3.A.1.210) subfamily.</text>
</comment>
<protein>
    <recommendedName>
        <fullName evidence="9">ABC transporter domain-containing protein</fullName>
    </recommendedName>
</protein>
<dbReference type="InterPro" id="IPR003439">
    <property type="entry name" value="ABC_transporter-like_ATP-bd"/>
</dbReference>
<dbReference type="InterPro" id="IPR027417">
    <property type="entry name" value="P-loop_NTPase"/>
</dbReference>
<keyword evidence="3" id="KW-0547">Nucleotide-binding</keyword>
<organism evidence="10 11">
    <name type="scientific">Vittaforma corneae (strain ATCC 50505)</name>
    <name type="common">Microsporidian parasite</name>
    <name type="synonym">Nosema corneum</name>
    <dbReference type="NCBI Taxonomy" id="993615"/>
    <lineage>
        <taxon>Eukaryota</taxon>
        <taxon>Fungi</taxon>
        <taxon>Fungi incertae sedis</taxon>
        <taxon>Microsporidia</taxon>
        <taxon>Nosematidae</taxon>
        <taxon>Vittaforma</taxon>
    </lineage>
</organism>
<dbReference type="SUPFAM" id="SSF90123">
    <property type="entry name" value="ABC transporter transmembrane region"/>
    <property type="match status" value="1"/>
</dbReference>
<dbReference type="HOGENOM" id="CLU_485890_0_0_1"/>
<keyword evidence="2 8" id="KW-0812">Transmembrane</keyword>
<sequence length="561" mass="64013">MSFLQQFGFKHLLKCFLKIIHCCWRSTNKYYLIGMLCLLPLYIAMDYREVMTFDYLILAFKRDDGYTMYDYATMSVKIFLVKLIIAIFNDIATSEFFYSGLKTSLTDFLGLDWNSFHRYTTGELLLRQYEKGEAVSIIMYGIVMKIVASALGAVLTIVHIIKKTTLNFGLGMLMGSVMHIVIFTACLKTLNAFQHKYIDTKNRSRSLVENESSNFHIVKVYNLNKNSHERIRDVMHARYKAKLGYLVYKSKSELYYKTIEILSNVFVIALYYTDVISGDFLDATVSQICHLCDSLRTFLTSITEFSEYFYLFCTLEQGLIQGEIRPILLDTISKIECDSLSFQALFSNVSFKLEKNQKMAIVGANGSGKTILLRILAGLLDYNGSVRFDGNELYQINRQHLYGLLTFISQADAYSDGSIMSNLKYGNNLSEDEIIGKCRRFNVDCIFSELENGYAKDSSSLGTELSGGQRQRVSFMRGVLRSTPVLIVDDCLSGVNMRDRGVLVENLLSLNDRMIIMTCSRFDFLSKFDKILLLQGDASRAGSFDELEGELRSYFKTNVMA</sequence>
<keyword evidence="4" id="KW-0067">ATP-binding</keyword>
<evidence type="ECO:0000256" key="3">
    <source>
        <dbReference type="ARBA" id="ARBA00022741"/>
    </source>
</evidence>
<evidence type="ECO:0000256" key="1">
    <source>
        <dbReference type="ARBA" id="ARBA00004141"/>
    </source>
</evidence>
<evidence type="ECO:0000256" key="7">
    <source>
        <dbReference type="ARBA" id="ARBA00024363"/>
    </source>
</evidence>
<evidence type="ECO:0000313" key="11">
    <source>
        <dbReference type="Proteomes" id="UP000011082"/>
    </source>
</evidence>
<dbReference type="AlphaFoldDB" id="L2GNC4"/>
<dbReference type="RefSeq" id="XP_007604615.1">
    <property type="nucleotide sequence ID" value="XM_007604553.1"/>
</dbReference>
<evidence type="ECO:0000313" key="10">
    <source>
        <dbReference type="EMBL" id="ELA41817.1"/>
    </source>
</evidence>
<dbReference type="GO" id="GO:0034040">
    <property type="term" value="F:ATPase-coupled lipid transmembrane transporter activity"/>
    <property type="evidence" value="ECO:0007669"/>
    <property type="project" value="TreeGrafter"/>
</dbReference>
<dbReference type="PANTHER" id="PTHR24221">
    <property type="entry name" value="ATP-BINDING CASSETTE SUB-FAMILY B"/>
    <property type="match status" value="1"/>
</dbReference>
<evidence type="ECO:0000256" key="2">
    <source>
        <dbReference type="ARBA" id="ARBA00022692"/>
    </source>
</evidence>
<name>L2GNC4_VITCO</name>
<dbReference type="GO" id="GO:0016887">
    <property type="term" value="F:ATP hydrolysis activity"/>
    <property type="evidence" value="ECO:0007669"/>
    <property type="project" value="InterPro"/>
</dbReference>
<evidence type="ECO:0000259" key="9">
    <source>
        <dbReference type="PROSITE" id="PS50893"/>
    </source>
</evidence>
<dbReference type="Proteomes" id="UP000011082">
    <property type="component" value="Unassembled WGS sequence"/>
</dbReference>
<keyword evidence="6 8" id="KW-0472">Membrane</keyword>
<dbReference type="GO" id="GO:0005524">
    <property type="term" value="F:ATP binding"/>
    <property type="evidence" value="ECO:0007669"/>
    <property type="project" value="UniProtKB-KW"/>
</dbReference>
<comment type="subcellular location">
    <subcellularLocation>
        <location evidence="1">Membrane</location>
        <topology evidence="1">Multi-pass membrane protein</topology>
    </subcellularLocation>
</comment>
<keyword evidence="5 8" id="KW-1133">Transmembrane helix</keyword>
<dbReference type="Gene3D" id="1.20.1560.10">
    <property type="entry name" value="ABC transporter type 1, transmembrane domain"/>
    <property type="match status" value="1"/>
</dbReference>
<evidence type="ECO:0000256" key="8">
    <source>
        <dbReference type="SAM" id="Phobius"/>
    </source>
</evidence>
<dbReference type="GeneID" id="19881880"/>
<keyword evidence="11" id="KW-1185">Reference proteome</keyword>
<dbReference type="InParanoid" id="L2GNC4"/>
<dbReference type="SUPFAM" id="SSF52540">
    <property type="entry name" value="P-loop containing nucleoside triphosphate hydrolases"/>
    <property type="match status" value="1"/>
</dbReference>